<evidence type="ECO:0000259" key="3">
    <source>
        <dbReference type="Pfam" id="PF13577"/>
    </source>
</evidence>
<keyword evidence="5" id="KW-1185">Reference proteome</keyword>
<dbReference type="RefSeq" id="WP_345171341.1">
    <property type="nucleotide sequence ID" value="NZ_BAABFQ010000003.1"/>
</dbReference>
<dbReference type="EMBL" id="JBHSMD010000002">
    <property type="protein sequence ID" value="MFC5492815.1"/>
    <property type="molecule type" value="Genomic_DNA"/>
</dbReference>
<evidence type="ECO:0000313" key="5">
    <source>
        <dbReference type="Proteomes" id="UP001595956"/>
    </source>
</evidence>
<sequence length="167" mass="17954">MTRVRLDIALFAVALLLACAVVFGGVLVYKEHQNRESEAVAQARYGAVLAAARDEVEAFINIDYRDAQASIDAVAEGATGEFAEQYDSSTEGVVQLLEQNQSVMDGEVLSAGVVDLDGDSATVLASTKGTVANKASGNKPVARYFRLKLDLQYVDGEWRTSNLEFVS</sequence>
<name>A0ABW0MWV0_9ACTN</name>
<evidence type="ECO:0000256" key="1">
    <source>
        <dbReference type="ARBA" id="ARBA00004370"/>
    </source>
</evidence>
<organism evidence="4 5">
    <name type="scientific">Nocardioides caricicola</name>
    <dbReference type="NCBI Taxonomy" id="634770"/>
    <lineage>
        <taxon>Bacteria</taxon>
        <taxon>Bacillati</taxon>
        <taxon>Actinomycetota</taxon>
        <taxon>Actinomycetes</taxon>
        <taxon>Propionibacteriales</taxon>
        <taxon>Nocardioidaceae</taxon>
        <taxon>Nocardioides</taxon>
    </lineage>
</organism>
<dbReference type="InterPro" id="IPR032710">
    <property type="entry name" value="NTF2-like_dom_sf"/>
</dbReference>
<dbReference type="PROSITE" id="PS51257">
    <property type="entry name" value="PROKAR_LIPOPROTEIN"/>
    <property type="match status" value="1"/>
</dbReference>
<dbReference type="InterPro" id="IPR037401">
    <property type="entry name" value="SnoaL-like"/>
</dbReference>
<dbReference type="Pfam" id="PF13577">
    <property type="entry name" value="SnoaL_4"/>
    <property type="match status" value="1"/>
</dbReference>
<feature type="domain" description="SnoaL-like" evidence="3">
    <location>
        <begin position="108"/>
        <end position="163"/>
    </location>
</feature>
<keyword evidence="2" id="KW-0472">Membrane</keyword>
<accession>A0ABW0MWV0</accession>
<comment type="subcellular location">
    <subcellularLocation>
        <location evidence="1">Membrane</location>
    </subcellularLocation>
</comment>
<dbReference type="Proteomes" id="UP001595956">
    <property type="component" value="Unassembled WGS sequence"/>
</dbReference>
<comment type="caution">
    <text evidence="4">The sequence shown here is derived from an EMBL/GenBank/DDBJ whole genome shotgun (WGS) entry which is preliminary data.</text>
</comment>
<dbReference type="PANTHER" id="PTHR37042">
    <property type="entry name" value="OUTER MEMBRANE PROTEIN RV1973"/>
    <property type="match status" value="1"/>
</dbReference>
<dbReference type="PANTHER" id="PTHR37042:SF4">
    <property type="entry name" value="OUTER MEMBRANE PROTEIN RV1973"/>
    <property type="match status" value="1"/>
</dbReference>
<gene>
    <name evidence="4" type="ORF">ACFPKY_06880</name>
</gene>
<reference evidence="5" key="1">
    <citation type="journal article" date="2019" name="Int. J. Syst. Evol. Microbiol.">
        <title>The Global Catalogue of Microorganisms (GCM) 10K type strain sequencing project: providing services to taxonomists for standard genome sequencing and annotation.</title>
        <authorList>
            <consortium name="The Broad Institute Genomics Platform"/>
            <consortium name="The Broad Institute Genome Sequencing Center for Infectious Disease"/>
            <person name="Wu L."/>
            <person name="Ma J."/>
        </authorList>
    </citation>
    <scope>NUCLEOTIDE SEQUENCE [LARGE SCALE GENOMIC DNA]</scope>
    <source>
        <strain evidence="5">KACC 13778</strain>
    </source>
</reference>
<evidence type="ECO:0000256" key="2">
    <source>
        <dbReference type="ARBA" id="ARBA00023136"/>
    </source>
</evidence>
<proteinExistence type="predicted"/>
<evidence type="ECO:0000313" key="4">
    <source>
        <dbReference type="EMBL" id="MFC5492815.1"/>
    </source>
</evidence>
<dbReference type="SUPFAM" id="SSF54427">
    <property type="entry name" value="NTF2-like"/>
    <property type="match status" value="1"/>
</dbReference>
<protein>
    <submittedName>
        <fullName evidence="4">Nuclear transport factor 2 family protein</fullName>
    </submittedName>
</protein>